<keyword evidence="2" id="KW-0472">Membrane</keyword>
<feature type="transmembrane region" description="Helical" evidence="2">
    <location>
        <begin position="343"/>
        <end position="364"/>
    </location>
</feature>
<feature type="transmembrane region" description="Helical" evidence="2">
    <location>
        <begin position="314"/>
        <end position="336"/>
    </location>
</feature>
<comment type="caution">
    <text evidence="3">The sequence shown here is derived from an EMBL/GenBank/DDBJ whole genome shotgun (WGS) entry which is preliminary data.</text>
</comment>
<keyword evidence="2" id="KW-1133">Transmembrane helix</keyword>
<feature type="compositionally biased region" description="Pro residues" evidence="1">
    <location>
        <begin position="30"/>
        <end position="44"/>
    </location>
</feature>
<keyword evidence="2" id="KW-0812">Transmembrane</keyword>
<dbReference type="Proteomes" id="UP000266723">
    <property type="component" value="Unassembled WGS sequence"/>
</dbReference>
<protein>
    <submittedName>
        <fullName evidence="3">Uncharacterized protein</fullName>
    </submittedName>
</protein>
<feature type="compositionally biased region" description="Pro residues" evidence="1">
    <location>
        <begin position="56"/>
        <end position="65"/>
    </location>
</feature>
<feature type="region of interest" description="Disordered" evidence="1">
    <location>
        <begin position="26"/>
        <end position="65"/>
    </location>
</feature>
<sequence>MAPLRSSSDVQPPPSEEARAALTVSMVKAPPQPRSRPPPDPPPCKLSVQVETLTPSEPPEPPDPPDAVFTLFFLPFINESLYTSPRMVTKVVDQESSVSDMEDETTSGVFLGVSKRRVLSRVVRSPDSGVLNPSLPSNDAADPSSPSFRLVKTGSGPCSVFKNQLLRVFTGCSLLYIGRSKPNTSGSPTYWLRRETNDCRLRFVLSRSVWLQPYHVCGSYLSLTSAFTTQRINFAALSFAISVLQEVRRDKRRQGDAEDEQACSSIKRCQHKVRVMDLDQTGFVNHIGGVFRYFIVDVVNPGSTPDVARCGRELVLLTTLGKDSPLAFVFLHLLFLSRMAPRFVYFILSPFISLFSHLVVPFIVDHVVYGLKLKLWFLGGWLPFSPTQSFVILRWHECLVSACLVCEVLLIS</sequence>
<keyword evidence="4" id="KW-1185">Reference proteome</keyword>
<name>A0ABQ7CKS3_BRACR</name>
<gene>
    <name evidence="3" type="ORF">DY000_02013231</name>
</gene>
<evidence type="ECO:0000313" key="4">
    <source>
        <dbReference type="Proteomes" id="UP000266723"/>
    </source>
</evidence>
<organism evidence="3 4">
    <name type="scientific">Brassica cretica</name>
    <name type="common">Mustard</name>
    <dbReference type="NCBI Taxonomy" id="69181"/>
    <lineage>
        <taxon>Eukaryota</taxon>
        <taxon>Viridiplantae</taxon>
        <taxon>Streptophyta</taxon>
        <taxon>Embryophyta</taxon>
        <taxon>Tracheophyta</taxon>
        <taxon>Spermatophyta</taxon>
        <taxon>Magnoliopsida</taxon>
        <taxon>eudicotyledons</taxon>
        <taxon>Gunneridae</taxon>
        <taxon>Pentapetalae</taxon>
        <taxon>rosids</taxon>
        <taxon>malvids</taxon>
        <taxon>Brassicales</taxon>
        <taxon>Brassicaceae</taxon>
        <taxon>Brassiceae</taxon>
        <taxon>Brassica</taxon>
    </lineage>
</organism>
<dbReference type="EMBL" id="QGKV02000759">
    <property type="protein sequence ID" value="KAF3560633.1"/>
    <property type="molecule type" value="Genomic_DNA"/>
</dbReference>
<evidence type="ECO:0000313" key="3">
    <source>
        <dbReference type="EMBL" id="KAF3560633.1"/>
    </source>
</evidence>
<accession>A0ABQ7CKS3</accession>
<reference evidence="3 4" key="1">
    <citation type="journal article" date="2020" name="BMC Genomics">
        <title>Intraspecific diversification of the crop wild relative Brassica cretica Lam. using demographic model selection.</title>
        <authorList>
            <person name="Kioukis A."/>
            <person name="Michalopoulou V.A."/>
            <person name="Briers L."/>
            <person name="Pirintsos S."/>
            <person name="Studholme D.J."/>
            <person name="Pavlidis P."/>
            <person name="Sarris P.F."/>
        </authorList>
    </citation>
    <scope>NUCLEOTIDE SEQUENCE [LARGE SCALE GENOMIC DNA]</scope>
    <source>
        <strain evidence="4">cv. PFS-1207/04</strain>
    </source>
</reference>
<proteinExistence type="predicted"/>
<evidence type="ECO:0000256" key="1">
    <source>
        <dbReference type="SAM" id="MobiDB-lite"/>
    </source>
</evidence>
<evidence type="ECO:0000256" key="2">
    <source>
        <dbReference type="SAM" id="Phobius"/>
    </source>
</evidence>